<accession>A0A9D4BWD4</accession>
<protein>
    <submittedName>
        <fullName evidence="1">Uncharacterized protein</fullName>
    </submittedName>
</protein>
<keyword evidence="2" id="KW-1185">Reference proteome</keyword>
<reference evidence="1" key="2">
    <citation type="submission" date="2020-11" db="EMBL/GenBank/DDBJ databases">
        <authorList>
            <person name="McCartney M.A."/>
            <person name="Auch B."/>
            <person name="Kono T."/>
            <person name="Mallez S."/>
            <person name="Becker A."/>
            <person name="Gohl D.M."/>
            <person name="Silverstein K.A.T."/>
            <person name="Koren S."/>
            <person name="Bechman K.B."/>
            <person name="Herman A."/>
            <person name="Abrahante J.E."/>
            <person name="Garbe J."/>
        </authorList>
    </citation>
    <scope>NUCLEOTIDE SEQUENCE</scope>
    <source>
        <strain evidence="1">Duluth1</strain>
        <tissue evidence="1">Whole animal</tissue>
    </source>
</reference>
<organism evidence="1 2">
    <name type="scientific">Dreissena polymorpha</name>
    <name type="common">Zebra mussel</name>
    <name type="synonym">Mytilus polymorpha</name>
    <dbReference type="NCBI Taxonomy" id="45954"/>
    <lineage>
        <taxon>Eukaryota</taxon>
        <taxon>Metazoa</taxon>
        <taxon>Spiralia</taxon>
        <taxon>Lophotrochozoa</taxon>
        <taxon>Mollusca</taxon>
        <taxon>Bivalvia</taxon>
        <taxon>Autobranchia</taxon>
        <taxon>Heteroconchia</taxon>
        <taxon>Euheterodonta</taxon>
        <taxon>Imparidentia</taxon>
        <taxon>Neoheterodontei</taxon>
        <taxon>Myida</taxon>
        <taxon>Dreissenoidea</taxon>
        <taxon>Dreissenidae</taxon>
        <taxon>Dreissena</taxon>
    </lineage>
</organism>
<dbReference type="EMBL" id="JAIWYP010000014">
    <property type="protein sequence ID" value="KAH3708678.1"/>
    <property type="molecule type" value="Genomic_DNA"/>
</dbReference>
<gene>
    <name evidence="1" type="ORF">DPMN_068135</name>
</gene>
<dbReference type="AlphaFoldDB" id="A0A9D4BWD4"/>
<comment type="caution">
    <text evidence="1">The sequence shown here is derived from an EMBL/GenBank/DDBJ whole genome shotgun (WGS) entry which is preliminary data.</text>
</comment>
<evidence type="ECO:0000313" key="2">
    <source>
        <dbReference type="Proteomes" id="UP000828390"/>
    </source>
</evidence>
<evidence type="ECO:0000313" key="1">
    <source>
        <dbReference type="EMBL" id="KAH3708678.1"/>
    </source>
</evidence>
<sequence>MPFLKCFSPKIPNILEIVDVNSKTVDWIIEKLNATSEIGKKFIDILRKLACTMKAEPSESSATLTPNLAINFLKLHNFKFNFGGFDFTGGLNFDGSGDDDNSGGFKFGPLKFGDAGQLSLSMAELPGKRSYLIHSIN</sequence>
<reference evidence="1" key="1">
    <citation type="journal article" date="2019" name="bioRxiv">
        <title>The Genome of the Zebra Mussel, Dreissena polymorpha: A Resource for Invasive Species Research.</title>
        <authorList>
            <person name="McCartney M.A."/>
            <person name="Auch B."/>
            <person name="Kono T."/>
            <person name="Mallez S."/>
            <person name="Zhang Y."/>
            <person name="Obille A."/>
            <person name="Becker A."/>
            <person name="Abrahante J.E."/>
            <person name="Garbe J."/>
            <person name="Badalamenti J.P."/>
            <person name="Herman A."/>
            <person name="Mangelson H."/>
            <person name="Liachko I."/>
            <person name="Sullivan S."/>
            <person name="Sone E.D."/>
            <person name="Koren S."/>
            <person name="Silverstein K.A.T."/>
            <person name="Beckman K.B."/>
            <person name="Gohl D.M."/>
        </authorList>
    </citation>
    <scope>NUCLEOTIDE SEQUENCE</scope>
    <source>
        <strain evidence="1">Duluth1</strain>
        <tissue evidence="1">Whole animal</tissue>
    </source>
</reference>
<name>A0A9D4BWD4_DREPO</name>
<dbReference type="Proteomes" id="UP000828390">
    <property type="component" value="Unassembled WGS sequence"/>
</dbReference>
<proteinExistence type="predicted"/>